<dbReference type="InterPro" id="IPR022742">
    <property type="entry name" value="Hydrolase_4"/>
</dbReference>
<dbReference type="EMBL" id="PGGC01000094">
    <property type="protein sequence ID" value="PJG58745.1"/>
    <property type="molecule type" value="Genomic_DNA"/>
</dbReference>
<protein>
    <submittedName>
        <fullName evidence="2">Lysophospholipase</fullName>
    </submittedName>
</protein>
<dbReference type="SUPFAM" id="SSF53474">
    <property type="entry name" value="alpha/beta-Hydrolases"/>
    <property type="match status" value="1"/>
</dbReference>
<dbReference type="PANTHER" id="PTHR11614">
    <property type="entry name" value="PHOSPHOLIPASE-RELATED"/>
    <property type="match status" value="1"/>
</dbReference>
<keyword evidence="3" id="KW-1185">Reference proteome</keyword>
<dbReference type="Gene3D" id="3.40.50.1820">
    <property type="entry name" value="alpha/beta hydrolase"/>
    <property type="match status" value="1"/>
</dbReference>
<comment type="caution">
    <text evidence="2">The sequence shown here is derived from an EMBL/GenBank/DDBJ whole genome shotgun (WGS) entry which is preliminary data.</text>
</comment>
<gene>
    <name evidence="2" type="ORF">CUC53_10885</name>
</gene>
<dbReference type="InterPro" id="IPR029058">
    <property type="entry name" value="AB_hydrolase_fold"/>
</dbReference>
<dbReference type="Proteomes" id="UP000235861">
    <property type="component" value="Unassembled WGS sequence"/>
</dbReference>
<dbReference type="RefSeq" id="WP_100294187.1">
    <property type="nucleotide sequence ID" value="NZ_PGGC01000094.1"/>
</dbReference>
<dbReference type="InterPro" id="IPR051044">
    <property type="entry name" value="MAG_DAG_Lipase"/>
</dbReference>
<dbReference type="OrthoDB" id="9788260at2"/>
<feature type="domain" description="Serine aminopeptidase S33" evidence="1">
    <location>
        <begin position="58"/>
        <end position="314"/>
    </location>
</feature>
<organism evidence="2 3">
    <name type="scientific">Aeromonas cavernicola</name>
    <dbReference type="NCBI Taxonomy" id="1006623"/>
    <lineage>
        <taxon>Bacteria</taxon>
        <taxon>Pseudomonadati</taxon>
        <taxon>Pseudomonadota</taxon>
        <taxon>Gammaproteobacteria</taxon>
        <taxon>Aeromonadales</taxon>
        <taxon>Aeromonadaceae</taxon>
        <taxon>Aeromonas</taxon>
    </lineage>
</organism>
<evidence type="ECO:0000259" key="1">
    <source>
        <dbReference type="Pfam" id="PF12146"/>
    </source>
</evidence>
<sequence length="331" mass="36799">MNAKPLPNPYQLSTEQALPSLYQQTLPDFWTTHAIEGVFAGKEGIAIRYAVLRQPRIERVILIINGRAESYLKYQELAWDLWHQGYSLYLIDHRGQGLSGRLLDDPEQGYVEQFDDYVQDFKQFYDDIVRPDQPTKVFLLAHSMGAAIAIRYLARWPAGITAAALCSPMLGINLGGLPKWFAKGLTAVMAKLGRWLGRPPYGPGQGRYQAHPFPNNGLTHSQVRYHAFQRLCEQHPQIKLGGATAHWISQGISGADGAMADAASLTTPLLILQAGEESVVDNRAQDQFCRCAPCAGGKPLRIAGSWHEPLMEADPQRLAALNATLAFFERF</sequence>
<dbReference type="Pfam" id="PF12146">
    <property type="entry name" value="Hydrolase_4"/>
    <property type="match status" value="1"/>
</dbReference>
<name>A0A2H9U3Y7_9GAMM</name>
<proteinExistence type="predicted"/>
<reference evidence="2 3" key="1">
    <citation type="submission" date="2017-11" db="EMBL/GenBank/DDBJ databases">
        <title>Draft genome sequence of environmental isolate Aeromonas cavernicola sp. nov. MDC 2508.</title>
        <authorList>
            <person name="Colston S.M."/>
            <person name="Navarro A."/>
            <person name="Martinez-Murcia A.J."/>
            <person name="Graf J."/>
        </authorList>
    </citation>
    <scope>NUCLEOTIDE SEQUENCE [LARGE SCALE GENOMIC DNA]</scope>
    <source>
        <strain evidence="2 3">MDC 2508</strain>
    </source>
</reference>
<accession>A0A2H9U3Y7</accession>
<dbReference type="AlphaFoldDB" id="A0A2H9U3Y7"/>
<evidence type="ECO:0000313" key="2">
    <source>
        <dbReference type="EMBL" id="PJG58745.1"/>
    </source>
</evidence>
<evidence type="ECO:0000313" key="3">
    <source>
        <dbReference type="Proteomes" id="UP000235861"/>
    </source>
</evidence>